<gene>
    <name evidence="6" type="ORF">H2201_002078</name>
</gene>
<dbReference type="InterPro" id="IPR005467">
    <property type="entry name" value="His_kinase_dom"/>
</dbReference>
<feature type="compositionally biased region" description="Polar residues" evidence="3">
    <location>
        <begin position="552"/>
        <end position="562"/>
    </location>
</feature>
<keyword evidence="1 2" id="KW-0597">Phosphoprotein</keyword>
<dbReference type="SUPFAM" id="SSF52172">
    <property type="entry name" value="CheY-like"/>
    <property type="match status" value="1"/>
</dbReference>
<dbReference type="CDD" id="cd00082">
    <property type="entry name" value="HisKA"/>
    <property type="match status" value="1"/>
</dbReference>
<dbReference type="InterPro" id="IPR050956">
    <property type="entry name" value="2C_system_His_kinase"/>
</dbReference>
<accession>A0ABQ9NZW0</accession>
<dbReference type="Pfam" id="PF00512">
    <property type="entry name" value="HisKA"/>
    <property type="match status" value="1"/>
</dbReference>
<dbReference type="Proteomes" id="UP001172684">
    <property type="component" value="Unassembled WGS sequence"/>
</dbReference>
<protein>
    <recommendedName>
        <fullName evidence="8">Histidine kinase</fullName>
    </recommendedName>
</protein>
<dbReference type="InterPro" id="IPR011006">
    <property type="entry name" value="CheY-like_superfamily"/>
</dbReference>
<dbReference type="Gene3D" id="3.30.565.10">
    <property type="entry name" value="Histidine kinase-like ATPase, C-terminal domain"/>
    <property type="match status" value="1"/>
</dbReference>
<organism evidence="6 7">
    <name type="scientific">Coniosporium apollinis</name>
    <dbReference type="NCBI Taxonomy" id="61459"/>
    <lineage>
        <taxon>Eukaryota</taxon>
        <taxon>Fungi</taxon>
        <taxon>Dikarya</taxon>
        <taxon>Ascomycota</taxon>
        <taxon>Pezizomycotina</taxon>
        <taxon>Dothideomycetes</taxon>
        <taxon>Dothideomycetes incertae sedis</taxon>
        <taxon>Coniosporium</taxon>
    </lineage>
</organism>
<dbReference type="SUPFAM" id="SSF55874">
    <property type="entry name" value="ATPase domain of HSP90 chaperone/DNA topoisomerase II/histidine kinase"/>
    <property type="match status" value="1"/>
</dbReference>
<feature type="modified residue" description="4-aspartylphosphate" evidence="2">
    <location>
        <position position="1119"/>
    </location>
</feature>
<feature type="region of interest" description="Disordered" evidence="3">
    <location>
        <begin position="1007"/>
        <end position="1050"/>
    </location>
</feature>
<dbReference type="SMART" id="SM00448">
    <property type="entry name" value="REC"/>
    <property type="match status" value="1"/>
</dbReference>
<dbReference type="InterPro" id="IPR001789">
    <property type="entry name" value="Sig_transdc_resp-reg_receiver"/>
</dbReference>
<keyword evidence="7" id="KW-1185">Reference proteome</keyword>
<dbReference type="SUPFAM" id="SSF55781">
    <property type="entry name" value="GAF domain-like"/>
    <property type="match status" value="1"/>
</dbReference>
<dbReference type="InterPro" id="IPR036890">
    <property type="entry name" value="HATPase_C_sf"/>
</dbReference>
<dbReference type="PRINTS" id="PR00344">
    <property type="entry name" value="BCTRLSENSOR"/>
</dbReference>
<sequence length="1208" mass="132134">MSYEVDRQYLSDPRRVKEFRKYYQTRYSFHRQNLSAPVDIPPLSAGSSSVVVSAAEPDYTIAAFAKCAVHSIEADKVMVTLMDGSTQYFLGGATKSTSCVVESDADSALWFGCETIGSVGGICEVAVCMKRPNAEGHPIYIVPNIEEVPHWKDVRGPFNFYAGVPITTPNGYNIGTLFAFSARPRPDLEPEEKLTMVRIAKQVMSHLELELRVLERSRLVDMNRCLAEFGATRKASPSPVGWLDQTRLVASSRPSLDTRPSASIVPGETIYPRAARLLRTGLGCTGVAFLATDRNRVMRTTSSPDGNKSFLLEKWRSSVESQAASAGSSRSRVLAYASAEPDCDRLPTLSNELLLTLIELYPEGKVFHFDAKGSLIPAMGASPPLISGETNGSQPTEKEENSGIHPAVALKECLPQARQIILTSILDPRKDNFSVAAIAWSDSWDRLYTGEFDLPYLASFCMTAIAMVLHEEAVVANKQKADFIGSISHELRSPLHGILASTELLRDTACDSTQQYLMASVQSCGRVLLDTIDHVLDFGKFTSIGNKFTTPRLQSLRPNAEQSKPGASRSEPTTDGQLLNRPVAIDLASLCEEVIDSVLLGRTYHDALAPINDFDPSSNTPRPNQIRPVISLDIAKRDWRFVSQPGAIQRIIMNLFGNALKYTPDGYITVKVEAEDLEAEHLKSRDSSADGEYSFPGTTIAKIKVIDSGRGMSEDFITSRLWTPFAQEDQTAQGTGLGLSITKRVVNILGGDIDLKSTLGVGTTFTVQLPLRQLATPDEGPQGNQNHTPDVLSDVSLREQLQGKVFIVYEPYSTSGSNERVAGIIHARESLLKYMQDWYGLTLMREPGTPVDLVIVDESMPWSHASPDTDIFLSDKPRIVLGANPTTKLGELEPGGNRETTVYVTKPVAPRKLGRALRHLLPHLLGTTKSRGATPVTSTSSHDEESDVRRKETSPVHKQLQAGEGPPQKDEAALASSNDSELASQKRIAALEAELERLRSLLHEMRPLTGNTSGQTPNGIHHSDGSEAAPQTDYESETPVTLGTASKTQNMALRPANDGLPRILLVDDNTINLRVLTMYLRKAGIPDSKTLSVSSGEDAVAQFVRASVQGPPFDIVLMDLSMPGMDGFDATREIRAYEDSGGAMHEKALVVALTGLVGERDRDRALEAGVDRYFIKPFSGKQVDELLGYWREIRRVDVPGRNGQSWSV</sequence>
<dbReference type="Gene3D" id="1.10.287.130">
    <property type="match status" value="1"/>
</dbReference>
<dbReference type="Gene3D" id="3.40.50.2300">
    <property type="match status" value="1"/>
</dbReference>
<dbReference type="CDD" id="cd17546">
    <property type="entry name" value="REC_hyHK_CKI1_RcsC-like"/>
    <property type="match status" value="1"/>
</dbReference>
<feature type="compositionally biased region" description="Basic and acidic residues" evidence="3">
    <location>
        <begin position="941"/>
        <end position="955"/>
    </location>
</feature>
<dbReference type="InterPro" id="IPR003661">
    <property type="entry name" value="HisK_dim/P_dom"/>
</dbReference>
<dbReference type="SMART" id="SM00387">
    <property type="entry name" value="HATPase_c"/>
    <property type="match status" value="1"/>
</dbReference>
<dbReference type="PROSITE" id="PS50109">
    <property type="entry name" value="HIS_KIN"/>
    <property type="match status" value="1"/>
</dbReference>
<dbReference type="EMBL" id="JAPDRL010000010">
    <property type="protein sequence ID" value="KAJ9667892.1"/>
    <property type="molecule type" value="Genomic_DNA"/>
</dbReference>
<feature type="compositionally biased region" description="Polar residues" evidence="3">
    <location>
        <begin position="927"/>
        <end position="940"/>
    </location>
</feature>
<feature type="compositionally biased region" description="Polar residues" evidence="3">
    <location>
        <begin position="1009"/>
        <end position="1018"/>
    </location>
</feature>
<dbReference type="Pfam" id="PF02518">
    <property type="entry name" value="HATPase_c"/>
    <property type="match status" value="1"/>
</dbReference>
<feature type="domain" description="Response regulatory" evidence="5">
    <location>
        <begin position="1062"/>
        <end position="1191"/>
    </location>
</feature>
<dbReference type="InterPro" id="IPR004358">
    <property type="entry name" value="Sig_transdc_His_kin-like_C"/>
</dbReference>
<dbReference type="InterPro" id="IPR003594">
    <property type="entry name" value="HATPase_dom"/>
</dbReference>
<dbReference type="PANTHER" id="PTHR43719:SF72">
    <property type="entry name" value="HISTIDINE KINASE_RESPONSE REGULATOR, PUTATIVE (AFU_ORTHOLOGUE AFUA_8G06140)-RELATED"/>
    <property type="match status" value="1"/>
</dbReference>
<proteinExistence type="predicted"/>
<evidence type="ECO:0000259" key="4">
    <source>
        <dbReference type="PROSITE" id="PS50109"/>
    </source>
</evidence>
<evidence type="ECO:0008006" key="8">
    <source>
        <dbReference type="Google" id="ProtNLM"/>
    </source>
</evidence>
<dbReference type="SMART" id="SM00388">
    <property type="entry name" value="HisKA"/>
    <property type="match status" value="1"/>
</dbReference>
<evidence type="ECO:0000256" key="1">
    <source>
        <dbReference type="ARBA" id="ARBA00022553"/>
    </source>
</evidence>
<dbReference type="InterPro" id="IPR036097">
    <property type="entry name" value="HisK_dim/P_sf"/>
</dbReference>
<reference evidence="6" key="1">
    <citation type="submission" date="2022-10" db="EMBL/GenBank/DDBJ databases">
        <title>Culturing micro-colonial fungi from biological soil crusts in the Mojave desert and describing Neophaeococcomyces mojavensis, and introducing the new genera and species Taxawa tesnikishii.</title>
        <authorList>
            <person name="Kurbessoian T."/>
            <person name="Stajich J.E."/>
        </authorList>
    </citation>
    <scope>NUCLEOTIDE SEQUENCE</scope>
    <source>
        <strain evidence="6">TK_1</strain>
    </source>
</reference>
<feature type="compositionally biased region" description="Polar residues" evidence="3">
    <location>
        <begin position="1038"/>
        <end position="1050"/>
    </location>
</feature>
<evidence type="ECO:0000313" key="6">
    <source>
        <dbReference type="EMBL" id="KAJ9667892.1"/>
    </source>
</evidence>
<evidence type="ECO:0000256" key="3">
    <source>
        <dbReference type="SAM" id="MobiDB-lite"/>
    </source>
</evidence>
<feature type="region of interest" description="Disordered" evidence="3">
    <location>
        <begin position="552"/>
        <end position="576"/>
    </location>
</feature>
<comment type="caution">
    <text evidence="6">The sequence shown here is derived from an EMBL/GenBank/DDBJ whole genome shotgun (WGS) entry which is preliminary data.</text>
</comment>
<evidence type="ECO:0000256" key="2">
    <source>
        <dbReference type="PROSITE-ProRule" id="PRU00169"/>
    </source>
</evidence>
<name>A0ABQ9NZW0_9PEZI</name>
<evidence type="ECO:0000313" key="7">
    <source>
        <dbReference type="Proteomes" id="UP001172684"/>
    </source>
</evidence>
<dbReference type="Pfam" id="PF00072">
    <property type="entry name" value="Response_reg"/>
    <property type="match status" value="1"/>
</dbReference>
<dbReference type="PROSITE" id="PS50110">
    <property type="entry name" value="RESPONSE_REGULATORY"/>
    <property type="match status" value="1"/>
</dbReference>
<feature type="region of interest" description="Disordered" evidence="3">
    <location>
        <begin position="923"/>
        <end position="982"/>
    </location>
</feature>
<dbReference type="PANTHER" id="PTHR43719">
    <property type="entry name" value="TWO-COMPONENT HISTIDINE KINASE"/>
    <property type="match status" value="1"/>
</dbReference>
<feature type="domain" description="Histidine kinase" evidence="4">
    <location>
        <begin position="486"/>
        <end position="773"/>
    </location>
</feature>
<evidence type="ECO:0000259" key="5">
    <source>
        <dbReference type="PROSITE" id="PS50110"/>
    </source>
</evidence>
<dbReference type="SUPFAM" id="SSF47384">
    <property type="entry name" value="Homodimeric domain of signal transducing histidine kinase"/>
    <property type="match status" value="1"/>
</dbReference>